<name>A0A1H1ZU14_9BRAD</name>
<feature type="transmembrane region" description="Helical" evidence="1">
    <location>
        <begin position="64"/>
        <end position="83"/>
    </location>
</feature>
<feature type="transmembrane region" description="Helical" evidence="1">
    <location>
        <begin position="37"/>
        <end position="57"/>
    </location>
</feature>
<dbReference type="EMBL" id="LT629750">
    <property type="protein sequence ID" value="SDT37285.1"/>
    <property type="molecule type" value="Genomic_DNA"/>
</dbReference>
<sequence length="125" mass="12782">MPSSLFRILIILAAIMGADGVILAAGAAHLPDATRLASASSMLLFHALATLAVVALTERGILHARIGIAAAFGFVVAAALFAGDLTLRQYAGHSLFPMAAPTGGTLLIVSWLVLAVAAAWPARRP</sequence>
<organism evidence="2 3">
    <name type="scientific">Bradyrhizobium canariense</name>
    <dbReference type="NCBI Taxonomy" id="255045"/>
    <lineage>
        <taxon>Bacteria</taxon>
        <taxon>Pseudomonadati</taxon>
        <taxon>Pseudomonadota</taxon>
        <taxon>Alphaproteobacteria</taxon>
        <taxon>Hyphomicrobiales</taxon>
        <taxon>Nitrobacteraceae</taxon>
        <taxon>Bradyrhizobium</taxon>
    </lineage>
</organism>
<protein>
    <submittedName>
        <fullName evidence="2">Uncharacterized membrane protein YgdD, TMEM256/DUF423 family</fullName>
    </submittedName>
</protein>
<accession>A0A1H1ZU14</accession>
<gene>
    <name evidence="2" type="ORF">SAMN05444158_5674</name>
</gene>
<evidence type="ECO:0000256" key="1">
    <source>
        <dbReference type="SAM" id="Phobius"/>
    </source>
</evidence>
<dbReference type="RefSeq" id="WP_100385397.1">
    <property type="nucleotide sequence ID" value="NZ_LT629750.1"/>
</dbReference>
<feature type="transmembrane region" description="Helical" evidence="1">
    <location>
        <begin position="95"/>
        <end position="120"/>
    </location>
</feature>
<evidence type="ECO:0000313" key="2">
    <source>
        <dbReference type="EMBL" id="SDT37285.1"/>
    </source>
</evidence>
<reference evidence="3" key="1">
    <citation type="submission" date="2016-10" db="EMBL/GenBank/DDBJ databases">
        <authorList>
            <person name="Varghese N."/>
            <person name="Submissions S."/>
        </authorList>
    </citation>
    <scope>NUCLEOTIDE SEQUENCE [LARGE SCALE GENOMIC DNA]</scope>
    <source>
        <strain evidence="3">GAS369</strain>
    </source>
</reference>
<dbReference type="Pfam" id="PF04241">
    <property type="entry name" value="DUF423"/>
    <property type="match status" value="1"/>
</dbReference>
<dbReference type="InterPro" id="IPR006696">
    <property type="entry name" value="DUF423"/>
</dbReference>
<keyword evidence="3" id="KW-1185">Reference proteome</keyword>
<keyword evidence="1" id="KW-0812">Transmembrane</keyword>
<evidence type="ECO:0000313" key="3">
    <source>
        <dbReference type="Proteomes" id="UP000243904"/>
    </source>
</evidence>
<dbReference type="AlphaFoldDB" id="A0A1H1ZU14"/>
<keyword evidence="1" id="KW-1133">Transmembrane helix</keyword>
<keyword evidence="1" id="KW-0472">Membrane</keyword>
<dbReference type="Proteomes" id="UP000243904">
    <property type="component" value="Chromosome I"/>
</dbReference>
<proteinExistence type="predicted"/>